<name>A0ABQ7LWH8_BRACM</name>
<evidence type="ECO:0000256" key="10">
    <source>
        <dbReference type="ARBA" id="ARBA00023004"/>
    </source>
</evidence>
<dbReference type="CDD" id="cd11072">
    <property type="entry name" value="CYP71-like"/>
    <property type="match status" value="1"/>
</dbReference>
<dbReference type="PRINTS" id="PR00463">
    <property type="entry name" value="EP450I"/>
</dbReference>
<feature type="transmembrane region" description="Helical" evidence="12">
    <location>
        <begin position="625"/>
        <end position="643"/>
    </location>
</feature>
<dbReference type="PANTHER" id="PTHR47955">
    <property type="entry name" value="CYTOCHROME P450 FAMILY 71 PROTEIN"/>
    <property type="match status" value="1"/>
</dbReference>
<dbReference type="PROSITE" id="PS51476">
    <property type="entry name" value="PROTEASOME_BETA_2"/>
    <property type="match status" value="1"/>
</dbReference>
<comment type="subcellular location">
    <subcellularLocation>
        <location evidence="2">Nucleus</location>
    </subcellularLocation>
</comment>
<dbReference type="Gene3D" id="1.10.630.10">
    <property type="entry name" value="Cytochrome P450"/>
    <property type="match status" value="2"/>
</dbReference>
<dbReference type="PROSITE" id="PS00086">
    <property type="entry name" value="CYTOCHROME_P450"/>
    <property type="match status" value="1"/>
</dbReference>
<keyword evidence="10" id="KW-0408">Iron</keyword>
<dbReference type="Pfam" id="PF00227">
    <property type="entry name" value="Proteasome"/>
    <property type="match status" value="1"/>
</dbReference>
<dbReference type="InterPro" id="IPR023333">
    <property type="entry name" value="Proteasome_suB-type"/>
</dbReference>
<evidence type="ECO:0000256" key="6">
    <source>
        <dbReference type="ARBA" id="ARBA00022617"/>
    </source>
</evidence>
<dbReference type="EMBL" id="JADBGQ010000007">
    <property type="protein sequence ID" value="KAG5390909.1"/>
    <property type="molecule type" value="Genomic_DNA"/>
</dbReference>
<keyword evidence="8" id="KW-0647">Proteasome</keyword>
<evidence type="ECO:0000256" key="1">
    <source>
        <dbReference type="ARBA" id="ARBA00001971"/>
    </source>
</evidence>
<evidence type="ECO:0000256" key="5">
    <source>
        <dbReference type="ARBA" id="ARBA00022490"/>
    </source>
</evidence>
<comment type="subunit">
    <text evidence="4">Component of the 20S core complex of the 26S proteasome. The 26S proteasome is composed of a core protease (CP), known as the 20S proteasome, capped at one or both ends by the 19S regulatory particle (RP/PA700). The 20S proteasome core is composed of 28 subunits that are arranged in four stacked rings, resulting in a barrel-shaped structure. The two end rings are each formed by seven alpha subunits, and the two central rings are each formed by seven beta subunits. The catalytic chamber with the active sites is on the inside of the barrel.</text>
</comment>
<evidence type="ECO:0000256" key="3">
    <source>
        <dbReference type="ARBA" id="ARBA00010617"/>
    </source>
</evidence>
<evidence type="ECO:0000256" key="9">
    <source>
        <dbReference type="ARBA" id="ARBA00023002"/>
    </source>
</evidence>
<dbReference type="SUPFAM" id="SSF48264">
    <property type="entry name" value="Cytochrome P450"/>
    <property type="match status" value="2"/>
</dbReference>
<keyword evidence="7" id="KW-0479">Metal-binding</keyword>
<comment type="similarity">
    <text evidence="3">Belongs to the cytochrome P450 family.</text>
</comment>
<protein>
    <recommendedName>
        <fullName evidence="15">Proteasome endopeptidase complex</fullName>
    </recommendedName>
</protein>
<keyword evidence="12" id="KW-1133">Transmembrane helix</keyword>
<feature type="transmembrane region" description="Helical" evidence="12">
    <location>
        <begin position="336"/>
        <end position="357"/>
    </location>
</feature>
<dbReference type="CDD" id="cd03761">
    <property type="entry name" value="proteasome_beta_type_5"/>
    <property type="match status" value="1"/>
</dbReference>
<keyword evidence="11" id="KW-0503">Monooxygenase</keyword>
<evidence type="ECO:0008006" key="15">
    <source>
        <dbReference type="Google" id="ProtNLM"/>
    </source>
</evidence>
<dbReference type="InterPro" id="IPR036396">
    <property type="entry name" value="Cyt_P450_sf"/>
</dbReference>
<gene>
    <name evidence="13" type="primary">A08p041100.1_BraROA</name>
    <name evidence="13" type="ORF">IGI04_032450</name>
</gene>
<reference evidence="13 14" key="1">
    <citation type="submission" date="2021-03" db="EMBL/GenBank/DDBJ databases">
        <authorList>
            <person name="King G.J."/>
            <person name="Bancroft I."/>
            <person name="Baten A."/>
            <person name="Bloomfield J."/>
            <person name="Borpatragohain P."/>
            <person name="He Z."/>
            <person name="Irish N."/>
            <person name="Irwin J."/>
            <person name="Liu K."/>
            <person name="Mauleon R.P."/>
            <person name="Moore J."/>
            <person name="Morris R."/>
            <person name="Ostergaard L."/>
            <person name="Wang B."/>
            <person name="Wells R."/>
        </authorList>
    </citation>
    <scope>NUCLEOTIDE SEQUENCE [LARGE SCALE GENOMIC DNA]</scope>
    <source>
        <strain evidence="13">R-o-18</strain>
        <tissue evidence="13">Leaf</tissue>
    </source>
</reference>
<dbReference type="Gene3D" id="3.60.20.10">
    <property type="entry name" value="Glutamine Phosphoribosylpyrophosphate, subunit 1, domain 1"/>
    <property type="match status" value="1"/>
</dbReference>
<evidence type="ECO:0000256" key="2">
    <source>
        <dbReference type="ARBA" id="ARBA00004123"/>
    </source>
</evidence>
<evidence type="ECO:0000256" key="12">
    <source>
        <dbReference type="SAM" id="Phobius"/>
    </source>
</evidence>
<keyword evidence="9" id="KW-0560">Oxidoreductase</keyword>
<dbReference type="PANTHER" id="PTHR47955:SF19">
    <property type="entry name" value="CYTOCHROME P450 71A9-LIKE ISOFORM X1"/>
    <property type="match status" value="1"/>
</dbReference>
<keyword evidence="14" id="KW-1185">Reference proteome</keyword>
<evidence type="ECO:0000256" key="8">
    <source>
        <dbReference type="ARBA" id="ARBA00022942"/>
    </source>
</evidence>
<dbReference type="PRINTS" id="PR00385">
    <property type="entry name" value="P450"/>
</dbReference>
<proteinExistence type="inferred from homology"/>
<feature type="non-terminal residue" evidence="13">
    <location>
        <position position="1"/>
    </location>
</feature>
<keyword evidence="6" id="KW-0349">Heme</keyword>
<dbReference type="InterPro" id="IPR029055">
    <property type="entry name" value="Ntn_hydrolases_N"/>
</dbReference>
<dbReference type="InterPro" id="IPR016050">
    <property type="entry name" value="Proteasome_bsu_CS"/>
</dbReference>
<evidence type="ECO:0000313" key="14">
    <source>
        <dbReference type="Proteomes" id="UP000823674"/>
    </source>
</evidence>
<dbReference type="SUPFAM" id="SSF56235">
    <property type="entry name" value="N-terminal nucleophile aminohydrolases (Ntn hydrolases)"/>
    <property type="match status" value="1"/>
</dbReference>
<dbReference type="InterPro" id="IPR017972">
    <property type="entry name" value="Cyt_P450_CS"/>
</dbReference>
<keyword evidence="12" id="KW-0472">Membrane</keyword>
<organism evidence="13 14">
    <name type="scientific">Brassica rapa subsp. trilocularis</name>
    <dbReference type="NCBI Taxonomy" id="1813537"/>
    <lineage>
        <taxon>Eukaryota</taxon>
        <taxon>Viridiplantae</taxon>
        <taxon>Streptophyta</taxon>
        <taxon>Embryophyta</taxon>
        <taxon>Tracheophyta</taxon>
        <taxon>Spermatophyta</taxon>
        <taxon>Magnoliopsida</taxon>
        <taxon>eudicotyledons</taxon>
        <taxon>Gunneridae</taxon>
        <taxon>Pentapetalae</taxon>
        <taxon>rosids</taxon>
        <taxon>malvids</taxon>
        <taxon>Brassicales</taxon>
        <taxon>Brassicaceae</taxon>
        <taxon>Brassiceae</taxon>
        <taxon>Brassica</taxon>
    </lineage>
</organism>
<evidence type="ECO:0000256" key="7">
    <source>
        <dbReference type="ARBA" id="ARBA00022723"/>
    </source>
</evidence>
<dbReference type="InterPro" id="IPR001353">
    <property type="entry name" value="Proteasome_sua/b"/>
</dbReference>
<sequence length="1124" mass="126727">CPELKKRSTTLSYFFVFFFSISRNPLARFDYLSSLRMKLDTSGFETSMPTIGFGSSNDMLDGFTTVPSFDLPRTTDFDGFQKEAVQMVKPAKGTTTLAFIFKEGVMVAADSRASMGGYISSQSVKKIIEINPYMLGTMAGGAADCQFWHRNLGIKCRLHELANKRRISVSGASKLLANMLYSYRGMGLSVGTMIAGWDETGPGLYYVDNEGGRLKGDRFSVGSGSPYAYGVLDSGYKFDMSVEEASELARRSIYHATFRDGASGGVASVYHVGPNGWKKLSGDDVGELHYHYYPVPPSTAEQVMEEAAAEHKTLEITKFISTRNRSKEKKNRGRDVMAILLCFFLVSLLTLLTSICLKRMTNSKLNLPPSPSSLPIIGNSHHLAGLPHRCFHNLSIKHGPVMLLRLGSVPVVVISSSEAAEAVLKTHDLECCSRPKTVGTGKLSYGFKDINFGPYGEYIREEESDFMVKKVSESALKQSSVDLNKTFFSLAASVICRVALGQNIQESGFLIDQERIEELVTEAAEALGSFTFSDFFPGALGRFVDWLFQRHKKINKVFEDLDVFFQQVIDEHLKPEGRKNQDIVSLILDMIDKQGSEDSFKLDIDNVKAVLMKQSKRQRKRKMDVLLYFLLVSLLALVSSIFLTNIKTSKLKLPPSPSSLPIIGNLHHFAGCPSRYFHSLSIKHGPVMLLRLGFLRVVVISSSEAAEEVLKTHDMECCSRPNTLVSGKLSYGFKDVNFAPYGEYWREMRKLVVIELFSLKKVQSFRYIREEESYLMVKKVSESALKRSPVDLNKTFFSLTASIICRVALGLNFHESGFVIDQEKIEKLVTEAGEVLGTFTFSDYFPSRLGSFVDWLFQQHKKINKVVEELDAFYQHVIDEHLKPEGRKNPDIVSLMLDMIDKQGSEDYFKLDMDNVKAIIMDVFLAGIDTGATTMIWAMTELVRNPNVMKKAQENIRATLGLKRERITEEDLGKVDYMTFIIKETFRLHPPVPFLLPRETMSHVKIQGYDIPPKTQIKVNVWTIGRDPKRWTDPEDFIPERFEDSSVDFRGQHFELLPFGSGRRICPAMAMGTATVELGLMNLLYFFDWGLPDGMNVEEFDMEEADNPTYVKKLPLQLVPFQRH</sequence>
<accession>A0ABQ7LWH8</accession>
<evidence type="ECO:0000313" key="13">
    <source>
        <dbReference type="EMBL" id="KAG5390909.1"/>
    </source>
</evidence>
<keyword evidence="5" id="KW-0963">Cytoplasm</keyword>
<keyword evidence="12" id="KW-0812">Transmembrane</keyword>
<dbReference type="InterPro" id="IPR001128">
    <property type="entry name" value="Cyt_P450"/>
</dbReference>
<dbReference type="Pfam" id="PF00067">
    <property type="entry name" value="p450"/>
    <property type="match status" value="3"/>
</dbReference>
<dbReference type="PROSITE" id="PS00854">
    <property type="entry name" value="PROTEASOME_BETA_1"/>
    <property type="match status" value="1"/>
</dbReference>
<dbReference type="Proteomes" id="UP000823674">
    <property type="component" value="Chromosome A08"/>
</dbReference>
<dbReference type="InterPro" id="IPR002401">
    <property type="entry name" value="Cyt_P450_E_grp-I"/>
</dbReference>
<comment type="caution">
    <text evidence="13">The sequence shown here is derived from an EMBL/GenBank/DDBJ whole genome shotgun (WGS) entry which is preliminary data.</text>
</comment>
<comment type="cofactor">
    <cofactor evidence="1">
        <name>heme</name>
        <dbReference type="ChEBI" id="CHEBI:30413"/>
    </cofactor>
</comment>
<evidence type="ECO:0000256" key="11">
    <source>
        <dbReference type="ARBA" id="ARBA00023033"/>
    </source>
</evidence>
<evidence type="ECO:0000256" key="4">
    <source>
        <dbReference type="ARBA" id="ARBA00011517"/>
    </source>
</evidence>